<feature type="compositionally biased region" description="Low complexity" evidence="11">
    <location>
        <begin position="38"/>
        <end position="50"/>
    </location>
</feature>
<protein>
    <recommendedName>
        <fullName evidence="9">V-type proton ATPase subunit a</fullName>
    </recommendedName>
</protein>
<comment type="function">
    <text evidence="9">Essential component of the vacuolar proton pump (V-ATPase), a multimeric enzyme that catalyzes the translocation of protons across the membranes. Required for assembly and activity of the V-ATPase.</text>
</comment>
<keyword evidence="10" id="KW-0175">Coiled coil</keyword>
<keyword evidence="3 9" id="KW-0813">Transport</keyword>
<evidence type="ECO:0000256" key="4">
    <source>
        <dbReference type="ARBA" id="ARBA00022692"/>
    </source>
</evidence>
<evidence type="ECO:0000256" key="7">
    <source>
        <dbReference type="ARBA" id="ARBA00023065"/>
    </source>
</evidence>
<keyword evidence="5 9" id="KW-0375">Hydrogen ion transport</keyword>
<dbReference type="GO" id="GO:0046961">
    <property type="term" value="F:proton-transporting ATPase activity, rotational mechanism"/>
    <property type="evidence" value="ECO:0007669"/>
    <property type="project" value="InterPro"/>
</dbReference>
<feature type="coiled-coil region" evidence="10">
    <location>
        <begin position="180"/>
        <end position="207"/>
    </location>
</feature>
<evidence type="ECO:0000256" key="9">
    <source>
        <dbReference type="RuleBase" id="RU361189"/>
    </source>
</evidence>
<feature type="region of interest" description="Disordered" evidence="11">
    <location>
        <begin position="30"/>
        <end position="51"/>
    </location>
</feature>
<reference evidence="12 13" key="2">
    <citation type="submission" date="2016-08" db="EMBL/GenBank/DDBJ databases">
        <title>Pervasive Adenine N6-methylation of Active Genes in Fungi.</title>
        <authorList>
            <consortium name="DOE Joint Genome Institute"/>
            <person name="Mondo S.J."/>
            <person name="Dannebaum R.O."/>
            <person name="Kuo R.C."/>
            <person name="Labutti K."/>
            <person name="Haridas S."/>
            <person name="Kuo A."/>
            <person name="Salamov A."/>
            <person name="Ahrendt S.R."/>
            <person name="Lipzen A."/>
            <person name="Sullivan W."/>
            <person name="Andreopoulos W.B."/>
            <person name="Clum A."/>
            <person name="Lindquist E."/>
            <person name="Daum C."/>
            <person name="Ramamoorthy G.K."/>
            <person name="Gryganskyi A."/>
            <person name="Culley D."/>
            <person name="Magnuson J.K."/>
            <person name="James T.Y."/>
            <person name="O'Malley M.A."/>
            <person name="Stajich J.E."/>
            <person name="Spatafora J.W."/>
            <person name="Visel A."/>
            <person name="Grigoriev I.V."/>
        </authorList>
    </citation>
    <scope>NUCLEOTIDE SEQUENCE [LARGE SCALE GENOMIC DNA]</scope>
    <source>
        <strain evidence="12 13">S4</strain>
    </source>
</reference>
<dbReference type="EMBL" id="MCFG01000017">
    <property type="protein sequence ID" value="ORX86761.1"/>
    <property type="molecule type" value="Genomic_DNA"/>
</dbReference>
<evidence type="ECO:0000313" key="12">
    <source>
        <dbReference type="EMBL" id="ORX86761.1"/>
    </source>
</evidence>
<feature type="transmembrane region" description="Helical" evidence="9">
    <location>
        <begin position="657"/>
        <end position="676"/>
    </location>
</feature>
<accession>A0A1Y1XM12</accession>
<dbReference type="InterPro" id="IPR026028">
    <property type="entry name" value="V-type_ATPase_116kDa_su_euka"/>
</dbReference>
<keyword evidence="8 9" id="KW-0472">Membrane</keyword>
<feature type="transmembrane region" description="Helical" evidence="9">
    <location>
        <begin position="625"/>
        <end position="645"/>
    </location>
</feature>
<dbReference type="GO" id="GO:0007035">
    <property type="term" value="P:vacuolar acidification"/>
    <property type="evidence" value="ECO:0007669"/>
    <property type="project" value="TreeGrafter"/>
</dbReference>
<dbReference type="GO" id="GO:0000220">
    <property type="term" value="C:vacuolar proton-transporting V-type ATPase, V0 domain"/>
    <property type="evidence" value="ECO:0007669"/>
    <property type="project" value="InterPro"/>
</dbReference>
<dbReference type="PANTHER" id="PTHR11629:SF63">
    <property type="entry name" value="V-TYPE PROTON ATPASE SUBUNIT A"/>
    <property type="match status" value="1"/>
</dbReference>
<dbReference type="OrthoDB" id="2132606at2759"/>
<dbReference type="InterPro" id="IPR002490">
    <property type="entry name" value="V-ATPase_116kDa_su"/>
</dbReference>
<dbReference type="PANTHER" id="PTHR11629">
    <property type="entry name" value="VACUOLAR PROTON ATPASES"/>
    <property type="match status" value="1"/>
</dbReference>
<evidence type="ECO:0000256" key="11">
    <source>
        <dbReference type="SAM" id="MobiDB-lite"/>
    </source>
</evidence>
<feature type="transmembrane region" description="Helical" evidence="9">
    <location>
        <begin position="531"/>
        <end position="556"/>
    </location>
</feature>
<evidence type="ECO:0000256" key="6">
    <source>
        <dbReference type="ARBA" id="ARBA00022989"/>
    </source>
</evidence>
<dbReference type="GO" id="GO:0051117">
    <property type="term" value="F:ATPase binding"/>
    <property type="evidence" value="ECO:0007669"/>
    <property type="project" value="TreeGrafter"/>
</dbReference>
<reference evidence="12 13" key="1">
    <citation type="submission" date="2016-08" db="EMBL/GenBank/DDBJ databases">
        <title>A Parts List for Fungal Cellulosomes Revealed by Comparative Genomics.</title>
        <authorList>
            <consortium name="DOE Joint Genome Institute"/>
            <person name="Haitjema C.H."/>
            <person name="Gilmore S.P."/>
            <person name="Henske J.K."/>
            <person name="Solomon K.V."/>
            <person name="De Groot R."/>
            <person name="Kuo A."/>
            <person name="Mondo S.J."/>
            <person name="Salamov A.A."/>
            <person name="Labutti K."/>
            <person name="Zhao Z."/>
            <person name="Chiniquy J."/>
            <person name="Barry K."/>
            <person name="Brewer H.M."/>
            <person name="Purvine S.O."/>
            <person name="Wright A.T."/>
            <person name="Boxma B."/>
            <person name="Van Alen T."/>
            <person name="Hackstein J.H."/>
            <person name="Baker S.E."/>
            <person name="Grigoriev I.V."/>
            <person name="O'Malley M.A."/>
        </authorList>
    </citation>
    <scope>NUCLEOTIDE SEQUENCE [LARGE SCALE GENOMIC DNA]</scope>
    <source>
        <strain evidence="12 13">S4</strain>
    </source>
</reference>
<name>A0A1Y1XM12_9FUNG</name>
<dbReference type="STRING" id="1754192.A0A1Y1XM12"/>
<evidence type="ECO:0000256" key="1">
    <source>
        <dbReference type="ARBA" id="ARBA00004141"/>
    </source>
</evidence>
<dbReference type="Proteomes" id="UP000193944">
    <property type="component" value="Unassembled WGS sequence"/>
</dbReference>
<feature type="transmembrane region" description="Helical" evidence="9">
    <location>
        <begin position="494"/>
        <end position="519"/>
    </location>
</feature>
<sequence>MKCFFSLASTYTDEDEVELLPLVDSTFSTSSRSNTIYSQTSTNTNDSTQTPIYGHVNTNRKFRFSRKNHKRRRSFKKNNKNEEVSLLRSSAMKLVQIYIPTEVIHYTLQRFGETSILHVIDLNEGLNAINRPYIHDLKRYNKINDILLYFRGVISENNIPISTLKPQHLKYLSSYTQHDIDELEQKLTSLRSRVEYLCKSKEELEQQEIKLTEERWVYEKFDSLLSTVNIESDDNVDESTALMAMEEGRGKDVTDKFKISNISGVISKRLAEVFERILWRTFYGNVIVNIADIDELFYNFETKEYEKRCVFSIFAHGVEMCKKIRKLADSLDLPLYDVESNLELRKQHLENLKTRISDINTVLLASQKTLYNQLNSIASSLEEWYAVIMKERHIYIILNKCKKSQYLKGGIMLRAWVTFYDMEVLQEIVEDIRTNIDRNTVPIINELEIDGEEPPTRQETNKFTEGFQNLVDAYGIAKYQEINPGIFTIITFPFLFSVMFGDSGHGVLMSIFGLVLILMENKLSQKKLNDIIDILFTGRYIIFMMGIFSIFTGIIYNDCFSKSFVFQFKNTVYKFVDKPGVDSIYTVAKGFKEQGKAFLFGLDPGWVDATNSIVFINSLKMKMSVIFGIIHMTFGVCINVFNDIFFNNRINIFCEFIPEFILLNSIFGYLCLLIIKKWLTDWTGAVAPSLLNIIIDMVLHPGQVKEDEHMYFGQSFVQVILLLLFVICMFWLLLAKPYVVFAERNPHSKYAKWRYLPIFTTSKFFGCDIHGEETERLIGQQYNDDYDPIENEEEQELISDYEHNRNENDETNDDNENTEASSSMNSAIVEEFLPRRQKEERPFADIVVDQIIHTIEFTLNCISNTASYLRLWALSLAHAQLSAILYDKIFTMGFMDSIPKTLLPFTIFIFFAVWFFLTVAIMCAMEGMSAFLHTLRLHWVEFNGKFYKGTGYKFEPFSFEQIYMEEKKGNYVDK</sequence>
<keyword evidence="7 9" id="KW-0406">Ion transport</keyword>
<organism evidence="12 13">
    <name type="scientific">Anaeromyces robustus</name>
    <dbReference type="NCBI Taxonomy" id="1754192"/>
    <lineage>
        <taxon>Eukaryota</taxon>
        <taxon>Fungi</taxon>
        <taxon>Fungi incertae sedis</taxon>
        <taxon>Chytridiomycota</taxon>
        <taxon>Chytridiomycota incertae sedis</taxon>
        <taxon>Neocallimastigomycetes</taxon>
        <taxon>Neocallimastigales</taxon>
        <taxon>Neocallimastigaceae</taxon>
        <taxon>Anaeromyces</taxon>
    </lineage>
</organism>
<keyword evidence="6 9" id="KW-1133">Transmembrane helix</keyword>
<proteinExistence type="inferred from homology"/>
<feature type="transmembrane region" description="Helical" evidence="9">
    <location>
        <begin position="902"/>
        <end position="925"/>
    </location>
</feature>
<dbReference type="PIRSF" id="PIRSF001293">
    <property type="entry name" value="ATP6V0A1"/>
    <property type="match status" value="1"/>
</dbReference>
<dbReference type="Pfam" id="PF01496">
    <property type="entry name" value="V_ATPase_I"/>
    <property type="match status" value="1"/>
</dbReference>
<keyword evidence="4 9" id="KW-0812">Transmembrane</keyword>
<feature type="transmembrane region" description="Helical" evidence="9">
    <location>
        <begin position="682"/>
        <end position="699"/>
    </location>
</feature>
<evidence type="ECO:0000256" key="5">
    <source>
        <dbReference type="ARBA" id="ARBA00022781"/>
    </source>
</evidence>
<evidence type="ECO:0000256" key="8">
    <source>
        <dbReference type="ARBA" id="ARBA00023136"/>
    </source>
</evidence>
<feature type="transmembrane region" description="Helical" evidence="9">
    <location>
        <begin position="711"/>
        <end position="734"/>
    </location>
</feature>
<evidence type="ECO:0000256" key="10">
    <source>
        <dbReference type="SAM" id="Coils"/>
    </source>
</evidence>
<comment type="similarity">
    <text evidence="2 9">Belongs to the V-ATPase 116 kDa subunit family.</text>
</comment>
<evidence type="ECO:0000313" key="13">
    <source>
        <dbReference type="Proteomes" id="UP000193944"/>
    </source>
</evidence>
<dbReference type="AlphaFoldDB" id="A0A1Y1XM12"/>
<evidence type="ECO:0000256" key="3">
    <source>
        <dbReference type="ARBA" id="ARBA00022448"/>
    </source>
</evidence>
<gene>
    <name evidence="12" type="ORF">BCR32DRAFT_240767</name>
</gene>
<dbReference type="GO" id="GO:0000329">
    <property type="term" value="C:fungal-type vacuole membrane"/>
    <property type="evidence" value="ECO:0007669"/>
    <property type="project" value="TreeGrafter"/>
</dbReference>
<comment type="caution">
    <text evidence="12">The sequence shown here is derived from an EMBL/GenBank/DDBJ whole genome shotgun (WGS) entry which is preliminary data.</text>
</comment>
<evidence type="ECO:0000256" key="2">
    <source>
        <dbReference type="ARBA" id="ARBA00009904"/>
    </source>
</evidence>
<keyword evidence="13" id="KW-1185">Reference proteome</keyword>
<comment type="subcellular location">
    <subcellularLocation>
        <location evidence="1">Membrane</location>
        <topology evidence="1">Multi-pass membrane protein</topology>
    </subcellularLocation>
</comment>